<keyword evidence="4" id="KW-0234">DNA repair</keyword>
<dbReference type="GO" id="GO:0006281">
    <property type="term" value="P:DNA repair"/>
    <property type="evidence" value="ECO:0007669"/>
    <property type="project" value="UniProtKB-KW"/>
</dbReference>
<evidence type="ECO:0000313" key="8">
    <source>
        <dbReference type="Proteomes" id="UP000597444"/>
    </source>
</evidence>
<keyword evidence="8" id="KW-1185">Reference proteome</keyword>
<dbReference type="Pfam" id="PF11799">
    <property type="entry name" value="IMS_C"/>
    <property type="match status" value="1"/>
</dbReference>
<dbReference type="InterPro" id="IPR017961">
    <property type="entry name" value="DNA_pol_Y-fam_little_finger"/>
</dbReference>
<dbReference type="Gene3D" id="3.30.1490.100">
    <property type="entry name" value="DNA polymerase, Y-family, little finger domain"/>
    <property type="match status" value="1"/>
</dbReference>
<dbReference type="GO" id="GO:0042276">
    <property type="term" value="P:error-prone translesion synthesis"/>
    <property type="evidence" value="ECO:0007669"/>
    <property type="project" value="TreeGrafter"/>
</dbReference>
<comment type="caution">
    <text evidence="7">The sequence shown here is derived from an EMBL/GenBank/DDBJ whole genome shotgun (WGS) entry which is preliminary data.</text>
</comment>
<dbReference type="Pfam" id="PF00817">
    <property type="entry name" value="IMS"/>
    <property type="match status" value="1"/>
</dbReference>
<gene>
    <name evidence="7" type="primary">umuC</name>
    <name evidence="7" type="ORF">KSF_108560</name>
</gene>
<organism evidence="7 8">
    <name type="scientific">Reticulibacter mediterranei</name>
    <dbReference type="NCBI Taxonomy" id="2778369"/>
    <lineage>
        <taxon>Bacteria</taxon>
        <taxon>Bacillati</taxon>
        <taxon>Chloroflexota</taxon>
        <taxon>Ktedonobacteria</taxon>
        <taxon>Ktedonobacterales</taxon>
        <taxon>Reticulibacteraceae</taxon>
        <taxon>Reticulibacter</taxon>
    </lineage>
</organism>
<evidence type="ECO:0000259" key="6">
    <source>
        <dbReference type="PROSITE" id="PS50173"/>
    </source>
</evidence>
<evidence type="ECO:0000256" key="5">
    <source>
        <dbReference type="ARBA" id="ARBA00023236"/>
    </source>
</evidence>
<evidence type="ECO:0000256" key="3">
    <source>
        <dbReference type="ARBA" id="ARBA00023199"/>
    </source>
</evidence>
<dbReference type="SUPFAM" id="SSF56672">
    <property type="entry name" value="DNA/RNA polymerases"/>
    <property type="match status" value="1"/>
</dbReference>
<dbReference type="PANTHER" id="PTHR11076:SF34">
    <property type="entry name" value="PROTEIN UMUC"/>
    <property type="match status" value="1"/>
</dbReference>
<feature type="domain" description="UmuC" evidence="6">
    <location>
        <begin position="22"/>
        <end position="208"/>
    </location>
</feature>
<dbReference type="GO" id="GO:0005829">
    <property type="term" value="C:cytosol"/>
    <property type="evidence" value="ECO:0007669"/>
    <property type="project" value="TreeGrafter"/>
</dbReference>
<dbReference type="GO" id="GO:0003887">
    <property type="term" value="F:DNA-directed DNA polymerase activity"/>
    <property type="evidence" value="ECO:0007669"/>
    <property type="project" value="TreeGrafter"/>
</dbReference>
<dbReference type="InterPro" id="IPR043128">
    <property type="entry name" value="Rev_trsase/Diguanyl_cyclase"/>
</dbReference>
<reference evidence="7" key="1">
    <citation type="submission" date="2020-10" db="EMBL/GenBank/DDBJ databases">
        <title>Taxonomic study of unclassified bacteria belonging to the class Ktedonobacteria.</title>
        <authorList>
            <person name="Yabe S."/>
            <person name="Wang C.M."/>
            <person name="Zheng Y."/>
            <person name="Sakai Y."/>
            <person name="Cavaletti L."/>
            <person name="Monciardini P."/>
            <person name="Donadio S."/>
        </authorList>
    </citation>
    <scope>NUCLEOTIDE SEQUENCE</scope>
    <source>
        <strain evidence="7">ID150040</strain>
    </source>
</reference>
<dbReference type="Pfam" id="PF13438">
    <property type="entry name" value="DUF4113"/>
    <property type="match status" value="1"/>
</dbReference>
<evidence type="ECO:0000256" key="2">
    <source>
        <dbReference type="ARBA" id="ARBA00022763"/>
    </source>
</evidence>
<dbReference type="PANTHER" id="PTHR11076">
    <property type="entry name" value="DNA REPAIR POLYMERASE UMUC / TRANSFERASE FAMILY MEMBER"/>
    <property type="match status" value="1"/>
</dbReference>
<dbReference type="InterPro" id="IPR050116">
    <property type="entry name" value="DNA_polymerase-Y"/>
</dbReference>
<dbReference type="Gene3D" id="1.10.150.20">
    <property type="entry name" value="5' to 3' exonuclease, C-terminal subdomain"/>
    <property type="match status" value="1"/>
</dbReference>
<keyword evidence="2" id="KW-0227">DNA damage</keyword>
<dbReference type="AlphaFoldDB" id="A0A8J3N9H9"/>
<dbReference type="InterPro" id="IPR001126">
    <property type="entry name" value="UmuC"/>
</dbReference>
<dbReference type="PROSITE" id="PS50173">
    <property type="entry name" value="UMUC"/>
    <property type="match status" value="1"/>
</dbReference>
<proteinExistence type="inferred from homology"/>
<evidence type="ECO:0000256" key="1">
    <source>
        <dbReference type="ARBA" id="ARBA00010945"/>
    </source>
</evidence>
<dbReference type="InterPro" id="IPR036775">
    <property type="entry name" value="DNA_pol_Y-fam_lit_finger_sf"/>
</dbReference>
<dbReference type="SUPFAM" id="SSF100879">
    <property type="entry name" value="Lesion bypass DNA polymerase (Y-family), little finger domain"/>
    <property type="match status" value="1"/>
</dbReference>
<dbReference type="InterPro" id="IPR025188">
    <property type="entry name" value="DUF4113"/>
</dbReference>
<dbReference type="Gene3D" id="3.30.70.270">
    <property type="match status" value="1"/>
</dbReference>
<protein>
    <submittedName>
        <fullName evidence="7">UmuC protein</fullName>
    </submittedName>
</protein>
<dbReference type="Proteomes" id="UP000597444">
    <property type="component" value="Unassembled WGS sequence"/>
</dbReference>
<dbReference type="InterPro" id="IPR043502">
    <property type="entry name" value="DNA/RNA_pol_sf"/>
</dbReference>
<dbReference type="RefSeq" id="WP_220211389.1">
    <property type="nucleotide sequence ID" value="NZ_BNJK01000003.1"/>
</dbReference>
<dbReference type="CDD" id="cd01700">
    <property type="entry name" value="PolY_Pol_V_umuC"/>
    <property type="match status" value="1"/>
</dbReference>
<accession>A0A8J3N9H9</accession>
<keyword evidence="5" id="KW-0742">SOS response</keyword>
<dbReference type="GO" id="GO:0003684">
    <property type="term" value="F:damaged DNA binding"/>
    <property type="evidence" value="ECO:0007669"/>
    <property type="project" value="InterPro"/>
</dbReference>
<dbReference type="Gene3D" id="3.40.1170.60">
    <property type="match status" value="1"/>
</dbReference>
<keyword evidence="3" id="KW-0741">SOS mutagenesis</keyword>
<comment type="similarity">
    <text evidence="1">Belongs to the DNA polymerase type-Y family.</text>
</comment>
<dbReference type="EMBL" id="BNJK01000003">
    <property type="protein sequence ID" value="GHP00809.1"/>
    <property type="molecule type" value="Genomic_DNA"/>
</dbReference>
<name>A0A8J3N9H9_9CHLR</name>
<dbReference type="GO" id="GO:0009432">
    <property type="term" value="P:SOS response"/>
    <property type="evidence" value="ECO:0007669"/>
    <property type="project" value="UniProtKB-KW"/>
</dbReference>
<evidence type="ECO:0000313" key="7">
    <source>
        <dbReference type="EMBL" id="GHP00809.1"/>
    </source>
</evidence>
<sequence>MRQLPLWQVPSVPIQAPPSHIFALADGNNFYVECERAFDLTIRKRPVIVLGNGDGCVVATSREAKSFGVKRGMPHFLCRPLIERYNIAVYSSNYPLYQEMSDRVMSLLAHYTPRLEVFSIDEAYLDFSHLSKEQLISSGQHVCREIYQRTGISLSLGIAPSKVLAKLGSEVVKRQRLQTGVFSFVGLSAEQIDEILSQILVEDLLGIGDKLAVQLNREGIITARRLKYADHAWLRHRFGVGVQRVALELRGICCMPLHTTPKPRKALTVSLAFGRPIEHLEELLEAISHYSGQVGVKLRQHHQQTTCLEVFIRTNPFDKRTAQYARSAQMTFALPTSYTPDLIRAAKALVTQIYRPGYLYKKAGVLVSALQPEEVIQPDLFGAFSWEHEVRQAAQMALLDEINRRYGRDTLFFAAQGTQRSWQQRARRRSPRYTTNWQEVLTVT</sequence>
<evidence type="ECO:0000256" key="4">
    <source>
        <dbReference type="ARBA" id="ARBA00023204"/>
    </source>
</evidence>